<dbReference type="Proteomes" id="UP000696485">
    <property type="component" value="Unassembled WGS sequence"/>
</dbReference>
<feature type="compositionally biased region" description="Polar residues" evidence="1">
    <location>
        <begin position="548"/>
        <end position="562"/>
    </location>
</feature>
<evidence type="ECO:0000313" key="3">
    <source>
        <dbReference type="Proteomes" id="UP000696485"/>
    </source>
</evidence>
<name>A0A9P5SNW8_9FUNG</name>
<accession>A0A9P5SNW8</accession>
<sequence length="802" mass="89579">MMTDRRRKKIIKSEDKPVLDSTIYRRLAKKPKSSDDLPYRKLYNLEILNSAGTSYQSLENLQTKGPFQARGSVPIEDTIRSTGDSKERGRLINIRATSIVEWTHEFNPSNVMEPVIWLRSDNICWYQVQNMHPDYDPWIRPLADVCVYLDALIHAHFTLKVNDELNDLAPKLSKLLNMSISAVWDALREHQVQILGLCKNDTELKKLKFVQTWLIEKAPSSRRSQSVQPNSRESTPSSTSASNSTSAASRPMPALTPDVTAMARTKASIKLAQRQLKALLPPPHHPSELEPVIVDLEGDEKVHKEKVGIYKGLPTPCPDNCPLHARRMVFHSEAIQELEILLKSKYDKDDSKDKDSKGDQRHYSGPDNFQCPIDTCLISVSNSLSPTSSDFTEIILQHLCEHDLTASNMEHIKQYLATSQPSAAKLELKVKNSQKGVPRLFSQSTGEALNVHLYWELQAGNFQFKAGNPHISTSGATRQSALRNIPTQIRGGRRQARTWSVQRPALSDLEPRTHAQRRQRIVSSSDASQSSTAHEAQLQRFSLDRAPSQASNNTEASGDTTVTDPLTLSVAVTAHQDATSATLTQSHPPSYAIEITDDDGDDEESNMTGTEDETIATGFIRHQPNGRSVEATRQRAQPQGSARITAFSSKYRDVKRDRSDSYDDDFMQPKHRTPYGSSRFGSAPSTDAPIAAPMREFIEIHGSDSEEASSEKDDKYAPSQLGRKRQRTEEYSTSMSSLQSGHRANRSSTVNTSPNTSINPSHSDSDNNPSNNNSWFSWAKPTRIAMSYISSPRTDHPGKRDA</sequence>
<reference evidence="2" key="1">
    <citation type="journal article" date="2020" name="Fungal Divers.">
        <title>Resolving the Mortierellaceae phylogeny through synthesis of multi-gene phylogenetics and phylogenomics.</title>
        <authorList>
            <person name="Vandepol N."/>
            <person name="Liber J."/>
            <person name="Desiro A."/>
            <person name="Na H."/>
            <person name="Kennedy M."/>
            <person name="Barry K."/>
            <person name="Grigoriev I.V."/>
            <person name="Miller A.N."/>
            <person name="O'Donnell K."/>
            <person name="Stajich J.E."/>
            <person name="Bonito G."/>
        </authorList>
    </citation>
    <scope>NUCLEOTIDE SEQUENCE</scope>
    <source>
        <strain evidence="2">NVP1</strain>
    </source>
</reference>
<feature type="compositionally biased region" description="Low complexity" evidence="1">
    <location>
        <begin position="757"/>
        <end position="774"/>
    </location>
</feature>
<feature type="compositionally biased region" description="Basic and acidic residues" evidence="1">
    <location>
        <begin position="650"/>
        <end position="661"/>
    </location>
</feature>
<dbReference type="EMBL" id="JAAAUY010000263">
    <property type="protein sequence ID" value="KAF9332395.1"/>
    <property type="molecule type" value="Genomic_DNA"/>
</dbReference>
<feature type="region of interest" description="Disordered" evidence="1">
    <location>
        <begin position="220"/>
        <end position="253"/>
    </location>
</feature>
<feature type="compositionally biased region" description="Polar residues" evidence="1">
    <location>
        <begin position="731"/>
        <end position="756"/>
    </location>
</feature>
<feature type="region of interest" description="Disordered" evidence="1">
    <location>
        <begin position="579"/>
        <end position="612"/>
    </location>
</feature>
<evidence type="ECO:0000256" key="1">
    <source>
        <dbReference type="SAM" id="MobiDB-lite"/>
    </source>
</evidence>
<gene>
    <name evidence="2" type="ORF">BG006_004748</name>
</gene>
<comment type="caution">
    <text evidence="2">The sequence shown here is derived from an EMBL/GenBank/DDBJ whole genome shotgun (WGS) entry which is preliminary data.</text>
</comment>
<feature type="compositionally biased region" description="Low complexity" evidence="1">
    <location>
        <begin position="229"/>
        <end position="251"/>
    </location>
</feature>
<feature type="region of interest" description="Disordered" evidence="1">
    <location>
        <begin position="623"/>
        <end position="642"/>
    </location>
</feature>
<feature type="region of interest" description="Disordered" evidence="1">
    <location>
        <begin position="702"/>
        <end position="776"/>
    </location>
</feature>
<feature type="compositionally biased region" description="Polar residues" evidence="1">
    <location>
        <begin position="579"/>
        <end position="588"/>
    </location>
</feature>
<feature type="region of interest" description="Disordered" evidence="1">
    <location>
        <begin position="470"/>
        <end position="562"/>
    </location>
</feature>
<organism evidence="2 3">
    <name type="scientific">Podila minutissima</name>
    <dbReference type="NCBI Taxonomy" id="64525"/>
    <lineage>
        <taxon>Eukaryota</taxon>
        <taxon>Fungi</taxon>
        <taxon>Fungi incertae sedis</taxon>
        <taxon>Mucoromycota</taxon>
        <taxon>Mortierellomycotina</taxon>
        <taxon>Mortierellomycetes</taxon>
        <taxon>Mortierellales</taxon>
        <taxon>Mortierellaceae</taxon>
        <taxon>Podila</taxon>
    </lineage>
</organism>
<feature type="compositionally biased region" description="Acidic residues" evidence="1">
    <location>
        <begin position="595"/>
        <end position="612"/>
    </location>
</feature>
<dbReference type="AlphaFoldDB" id="A0A9P5SNW8"/>
<feature type="compositionally biased region" description="Polar residues" evidence="1">
    <location>
        <begin position="675"/>
        <end position="685"/>
    </location>
</feature>
<feature type="compositionally biased region" description="Basic and acidic residues" evidence="1">
    <location>
        <begin position="702"/>
        <end position="716"/>
    </location>
</feature>
<protein>
    <submittedName>
        <fullName evidence="2">Uncharacterized protein</fullName>
    </submittedName>
</protein>
<evidence type="ECO:0000313" key="2">
    <source>
        <dbReference type="EMBL" id="KAF9332395.1"/>
    </source>
</evidence>
<proteinExistence type="predicted"/>
<feature type="region of interest" description="Disordered" evidence="1">
    <location>
        <begin position="648"/>
        <end position="688"/>
    </location>
</feature>
<feature type="compositionally biased region" description="Polar residues" evidence="1">
    <location>
        <begin position="470"/>
        <end position="487"/>
    </location>
</feature>
<keyword evidence="3" id="KW-1185">Reference proteome</keyword>